<dbReference type="Gene3D" id="3.90.550.10">
    <property type="entry name" value="Spore Coat Polysaccharide Biosynthesis Protein SpsA, Chain A"/>
    <property type="match status" value="1"/>
</dbReference>
<organism evidence="1 2">
    <name type="scientific">Chitinophaga eiseniae</name>
    <dbReference type="NCBI Taxonomy" id="634771"/>
    <lineage>
        <taxon>Bacteria</taxon>
        <taxon>Pseudomonadati</taxon>
        <taxon>Bacteroidota</taxon>
        <taxon>Chitinophagia</taxon>
        <taxon>Chitinophagales</taxon>
        <taxon>Chitinophagaceae</taxon>
        <taxon>Chitinophaga</taxon>
    </lineage>
</organism>
<reference evidence="1 2" key="1">
    <citation type="submission" date="2020-04" db="EMBL/GenBank/DDBJ databases">
        <authorList>
            <person name="Yin C."/>
        </authorList>
    </citation>
    <scope>NUCLEOTIDE SEQUENCE [LARGE SCALE GENOMIC DNA]</scope>
    <source>
        <strain evidence="1 2">Ak56</strain>
    </source>
</reference>
<dbReference type="EMBL" id="JABAHZ010000005">
    <property type="protein sequence ID" value="NLR80996.1"/>
    <property type="molecule type" value="Genomic_DNA"/>
</dbReference>
<evidence type="ECO:0000313" key="1">
    <source>
        <dbReference type="EMBL" id="NLR80996.1"/>
    </source>
</evidence>
<name>A0A847STG2_9BACT</name>
<dbReference type="InterPro" id="IPR029044">
    <property type="entry name" value="Nucleotide-diphossugar_trans"/>
</dbReference>
<dbReference type="GO" id="GO:0016740">
    <property type="term" value="F:transferase activity"/>
    <property type="evidence" value="ECO:0007669"/>
    <property type="project" value="UniProtKB-KW"/>
</dbReference>
<evidence type="ECO:0000313" key="2">
    <source>
        <dbReference type="Proteomes" id="UP000552864"/>
    </source>
</evidence>
<accession>A0A847STG2</accession>
<proteinExistence type="predicted"/>
<dbReference type="SUPFAM" id="SSF53448">
    <property type="entry name" value="Nucleotide-diphospho-sugar transferases"/>
    <property type="match status" value="1"/>
</dbReference>
<gene>
    <name evidence="1" type="ORF">HGH91_20370</name>
</gene>
<sequence length="304" mass="35246">MMLTTPVLLLAFNRPTQTLQVLAEIRRQQPARIFVAADGPRPHVPGEAALCEETRAVILRAIDWPCELQTLFQAENLGCGKGVSTAITWFFVHVEAGIILEDDCIPDPSFFSFCTEMLHYYRDDETIMHINGSNFQGGRQRGNASYYFSRYSHVWGWASWRRAWQHYDFSLERYRDAATNELPPGLVHDLEAVRAHKTDTWDVQWFMCVWFNRKWAITPNTCLVRNIGYGKDATHTFYPPRWYRGIVYGAIAEIIHPEKREIAAEADAYAARTLFSPNPVYSRIKYFVKKNALLYRLLKRIAML</sequence>
<dbReference type="AlphaFoldDB" id="A0A847STG2"/>
<dbReference type="Proteomes" id="UP000552864">
    <property type="component" value="Unassembled WGS sequence"/>
</dbReference>
<protein>
    <submittedName>
        <fullName evidence="1">Nucleotide-diphospho-sugar transferase</fullName>
    </submittedName>
</protein>
<dbReference type="RefSeq" id="WP_168740657.1">
    <property type="nucleotide sequence ID" value="NZ_JABAHZ010000005.1"/>
</dbReference>
<comment type="caution">
    <text evidence="1">The sequence shown here is derived from an EMBL/GenBank/DDBJ whole genome shotgun (WGS) entry which is preliminary data.</text>
</comment>
<keyword evidence="2" id="KW-1185">Reference proteome</keyword>
<keyword evidence="1" id="KW-0808">Transferase</keyword>